<dbReference type="EC" id="2.7.1.182" evidence="15"/>
<evidence type="ECO:0000256" key="1">
    <source>
        <dbReference type="ARBA" id="ARBA00004508"/>
    </source>
</evidence>
<dbReference type="Pfam" id="PF01753">
    <property type="entry name" value="zf-MYND"/>
    <property type="match status" value="1"/>
</dbReference>
<keyword evidence="21" id="KW-1185">Reference proteome</keyword>
<evidence type="ECO:0000256" key="5">
    <source>
        <dbReference type="ARBA" id="ARBA00022679"/>
    </source>
</evidence>
<evidence type="ECO:0000256" key="3">
    <source>
        <dbReference type="ARBA" id="ARBA00022528"/>
    </source>
</evidence>
<organism evidence="20 21">
    <name type="scientific">Tetradesmus obliquus</name>
    <name type="common">Green alga</name>
    <name type="synonym">Acutodesmus obliquus</name>
    <dbReference type="NCBI Taxonomy" id="3088"/>
    <lineage>
        <taxon>Eukaryota</taxon>
        <taxon>Viridiplantae</taxon>
        <taxon>Chlorophyta</taxon>
        <taxon>core chlorophytes</taxon>
        <taxon>Chlorophyceae</taxon>
        <taxon>CS clade</taxon>
        <taxon>Sphaeropleales</taxon>
        <taxon>Scenedesmaceae</taxon>
        <taxon>Tetradesmus</taxon>
    </lineage>
</organism>
<comment type="similarity">
    <text evidence="2">Belongs to the polyprenol kinase family.</text>
</comment>
<keyword evidence="13" id="KW-0472">Membrane</keyword>
<evidence type="ECO:0000256" key="10">
    <source>
        <dbReference type="ARBA" id="ARBA00022833"/>
    </source>
</evidence>
<evidence type="ECO:0000256" key="18">
    <source>
        <dbReference type="SAM" id="MobiDB-lite"/>
    </source>
</evidence>
<reference evidence="20 21" key="1">
    <citation type="submission" date="2023-05" db="EMBL/GenBank/DDBJ databases">
        <title>A 100% complete, gapless, phased diploid assembly of the Scenedesmus obliquus UTEX 3031 genome.</title>
        <authorList>
            <person name="Biondi T.C."/>
            <person name="Hanschen E.R."/>
            <person name="Kwon T."/>
            <person name="Eng W."/>
            <person name="Kruse C.P.S."/>
            <person name="Koehler S.I."/>
            <person name="Kunde Y."/>
            <person name="Gleasner C.D."/>
            <person name="You Mak K.T."/>
            <person name="Polle J."/>
            <person name="Hovde B.T."/>
            <person name="Starkenburg S.R."/>
        </authorList>
    </citation>
    <scope>NUCLEOTIDE SEQUENCE [LARGE SCALE GENOMIC DNA]</scope>
    <source>
        <strain evidence="20 21">DOE0152z</strain>
    </source>
</reference>
<sequence length="498" mass="52569">MGVFVLWGDDSPATASVAVLGLALQMIGGGFWNMRFRQMSCTAGMLQVKEEARQRQRQQQQQRRQQQRRQQQQSRRTGYFGAIGELPDAAFVTDPDLRSAIILLLIQQLLMSPHIKQAVVNAKLMSQLASKGYCCDPDPLLSAAAAAVRGSTDSLAPEAVAASSAIDHSGPRSCASAALVGPVLLQLGPVLLDILDRFEPSAEPDVQPEDIDALTACYSSLVAVGALADGFAKTGHMAAALQQQPALRSLELAVRASAGNFGDSLGPDLPSFALKPLRQQLYDDPSPAVAKLLPNTYRPPAAAAAAAAGYSGLSYSSSSGEGPRPDGLPLFSLLLSGLKLYTGVVGKAPPQQQPAGALELLIYCADALDLLLKMSELNEGPAGATAVRHRWLVLAGRLLASTNHALQDLLANVRSINASIGHMPTDPRFLAHCLHPSCARCEGAGEEASVKNGKCSSCKAAHYCCAGCQKQHWSVQHKVLCKKLKAQPESAAACLEAA</sequence>
<evidence type="ECO:0000259" key="19">
    <source>
        <dbReference type="PROSITE" id="PS50865"/>
    </source>
</evidence>
<dbReference type="Gene3D" id="6.10.140.2220">
    <property type="match status" value="1"/>
</dbReference>
<evidence type="ECO:0000313" key="21">
    <source>
        <dbReference type="Proteomes" id="UP001244341"/>
    </source>
</evidence>
<comment type="subcellular location">
    <subcellularLocation>
        <location evidence="1">Plastid</location>
        <location evidence="1">Chloroplast membrane</location>
        <topology evidence="1">Multi-pass membrane protein</topology>
    </subcellularLocation>
</comment>
<accession>A0ABY8TY50</accession>
<feature type="compositionally biased region" description="Low complexity" evidence="18">
    <location>
        <begin position="57"/>
        <end position="76"/>
    </location>
</feature>
<dbReference type="InterPro" id="IPR039606">
    <property type="entry name" value="Phytol/farnesol_kinase"/>
</dbReference>
<evidence type="ECO:0000256" key="13">
    <source>
        <dbReference type="ARBA" id="ARBA00023136"/>
    </source>
</evidence>
<keyword evidence="10" id="KW-0862">Zinc</keyword>
<gene>
    <name evidence="20" type="ORF">OEZ85_002634</name>
</gene>
<keyword evidence="6" id="KW-0812">Transmembrane</keyword>
<evidence type="ECO:0000256" key="16">
    <source>
        <dbReference type="ARBA" id="ARBA00048889"/>
    </source>
</evidence>
<feature type="domain" description="MYND-type" evidence="19">
    <location>
        <begin position="438"/>
        <end position="481"/>
    </location>
</feature>
<evidence type="ECO:0000256" key="17">
    <source>
        <dbReference type="PROSITE-ProRule" id="PRU00134"/>
    </source>
</evidence>
<dbReference type="SUPFAM" id="SSF144232">
    <property type="entry name" value="HIT/MYND zinc finger-like"/>
    <property type="match status" value="1"/>
</dbReference>
<dbReference type="PANTHER" id="PTHR32523:SF8">
    <property type="entry name" value="DOLICHOL KINASE"/>
    <property type="match status" value="1"/>
</dbReference>
<evidence type="ECO:0000256" key="14">
    <source>
        <dbReference type="ARBA" id="ARBA00024015"/>
    </source>
</evidence>
<evidence type="ECO:0000256" key="4">
    <source>
        <dbReference type="ARBA" id="ARBA00022640"/>
    </source>
</evidence>
<keyword evidence="8 17" id="KW-0863">Zinc-finger</keyword>
<feature type="region of interest" description="Disordered" evidence="18">
    <location>
        <begin position="55"/>
        <end position="77"/>
    </location>
</feature>
<dbReference type="InterPro" id="IPR002893">
    <property type="entry name" value="Znf_MYND"/>
</dbReference>
<keyword evidence="7" id="KW-0479">Metal-binding</keyword>
<evidence type="ECO:0000256" key="12">
    <source>
        <dbReference type="ARBA" id="ARBA00022989"/>
    </source>
</evidence>
<comment type="catalytic activity">
    <reaction evidence="16">
        <text>phytol + CTP = phytyl phosphate + CDP + H(+)</text>
        <dbReference type="Rhea" id="RHEA:38055"/>
        <dbReference type="ChEBI" id="CHEBI:15378"/>
        <dbReference type="ChEBI" id="CHEBI:17327"/>
        <dbReference type="ChEBI" id="CHEBI:37563"/>
        <dbReference type="ChEBI" id="CHEBI:58069"/>
        <dbReference type="ChEBI" id="CHEBI:75483"/>
        <dbReference type="EC" id="2.7.1.182"/>
    </reaction>
</comment>
<evidence type="ECO:0000313" key="20">
    <source>
        <dbReference type="EMBL" id="WIA14085.1"/>
    </source>
</evidence>
<proteinExistence type="inferred from homology"/>
<protein>
    <recommendedName>
        <fullName evidence="15">phytol kinase</fullName>
        <ecNumber evidence="15">2.7.1.182</ecNumber>
    </recommendedName>
</protein>
<name>A0ABY8TY50_TETOB</name>
<dbReference type="EMBL" id="CP126212">
    <property type="protein sequence ID" value="WIA14085.1"/>
    <property type="molecule type" value="Genomic_DNA"/>
</dbReference>
<evidence type="ECO:0000256" key="2">
    <source>
        <dbReference type="ARBA" id="ARBA00010794"/>
    </source>
</evidence>
<keyword evidence="3" id="KW-0150">Chloroplast</keyword>
<dbReference type="PROSITE" id="PS50865">
    <property type="entry name" value="ZF_MYND_2"/>
    <property type="match status" value="1"/>
</dbReference>
<evidence type="ECO:0000256" key="15">
    <source>
        <dbReference type="ARBA" id="ARBA00039024"/>
    </source>
</evidence>
<keyword evidence="11" id="KW-0809">Transit peptide</keyword>
<evidence type="ECO:0000256" key="9">
    <source>
        <dbReference type="ARBA" id="ARBA00022777"/>
    </source>
</evidence>
<keyword evidence="9" id="KW-0418">Kinase</keyword>
<keyword evidence="5" id="KW-0808">Transferase</keyword>
<dbReference type="PANTHER" id="PTHR32523">
    <property type="entry name" value="PHYTOL KINASE 1, CHLOROPLASTIC"/>
    <property type="match status" value="1"/>
</dbReference>
<evidence type="ECO:0000256" key="6">
    <source>
        <dbReference type="ARBA" id="ARBA00022692"/>
    </source>
</evidence>
<evidence type="ECO:0000256" key="7">
    <source>
        <dbReference type="ARBA" id="ARBA00022723"/>
    </source>
</evidence>
<evidence type="ECO:0000256" key="8">
    <source>
        <dbReference type="ARBA" id="ARBA00022771"/>
    </source>
</evidence>
<comment type="pathway">
    <text evidence="14">Cofactor biosynthesis; tocopherol biosynthesis.</text>
</comment>
<keyword evidence="4" id="KW-0934">Plastid</keyword>
<evidence type="ECO:0000256" key="11">
    <source>
        <dbReference type="ARBA" id="ARBA00022946"/>
    </source>
</evidence>
<keyword evidence="12" id="KW-1133">Transmembrane helix</keyword>
<dbReference type="Proteomes" id="UP001244341">
    <property type="component" value="Chromosome 5b"/>
</dbReference>